<dbReference type="EMBL" id="CM039174">
    <property type="protein sequence ID" value="KAH9752975.1"/>
    <property type="molecule type" value="Genomic_DNA"/>
</dbReference>
<proteinExistence type="predicted"/>
<sequence length="1273" mass="145329">MKALLGAHDVWDVVEKGFIVPENEATLTAAQKENLKDLKKKENKAKYLIFQSLDEDAFEKIAGTTSSKEAWEKLETSYKGAEQVKKSIQRKEKKAPTTREDTMSEVEVEDEVEVVVMDEVGISITTPIMPKEKAQAEDEAEAIQDRECRAPSTRIEERVNYAEEKNGEDGTLLLARNDTSGGQENTWYLDTGASNHMSGNKSMFVQLSESVNGSVAFGDDSKVPVKGRGNILFRAKDGSHQIISNVYYVPNMKSNILSLGQLFEKGYDIHLKDYSLFLRDDKGNLITKVKMSKNRMFPLNIQNDVAKCLKACHKDQSWTWHLRYGHLNFGGLELLSKKNMVKGLPYINHPDQLCEGCLLGKQFRKSFPKESNSRAQKPLELIHTDVCGPFKPNSLGKSNYFLLFIDDFSRKTWVYFLKQKSEVFEAFKKFKAAVEKESGYQIKAMRSDRGGEFTSKEFLEFCEANGIRRPLTVPRSPQQNGVAERKNRTILDMARSMLKSKRLPKEFWAEAVACAVYLSNRSPTRSVWGKTPQEAWSGRKPGITHLRVFGSIAHVYVPDESRAKLDDKSEKFIFISYDNNSKGYKLYNPNNGKIVISRDVIFDEEGEWDFGSAILDEKWRTAMDEEIKAIVKNDTWELTTLPKGHKAIGVKWVYKTKRNAKGEIEKHKARLVAKGYSQKAGIDYDEVFAPVARLETIRLIISLAAQNKWKIFQMDVKSAFLNGFLEEEVYIEQPIGYVVKGHEDKVLRLKKALYGLKQAPRAWNSRIDKYFQEKGFTKCPYEHALYVKEKDGDILIVCLCVDDLIFTGSNPSLFEEFKRVMIKEFEMTDIGLMAYYLGIEVKQKEEDIFISQESYAKEILKRIKMNYCKPISTPVECGVKLSKLDEGEDIDPTFFKSLVGSLRYLTCTRPDILYAVGLVSRYMENPKTTHFKAAKRILRYIKGFVFFMGDTAFTWMSKKQPIVTLSTCEAEYVAATSSVCHAIWLRNLLKELSLAQEEPTEICVDNKSAIALSKNPVFHDRSKHIDTRYHFIRECIATKEVQIKIKFKGRCWIINLIQIKPNSWKVPALEHNGKVIGESLDLIKYVDSNFEGPSLLPDDPEKRKFADELFSHIDTFTNDVYTSFKGDPAKQAEEAERITQSKGLVFCLNDEPGVYRVWMPNGETPGLAISRALGDYCVKDYGLISVLHVTQRNITTRDQFVILASDGVWDVISNQEAVEIVSSVVDREKAAKRLVEFAVRAWKYKKRGIAMDDILPFVSSFTLHRPLKRWSTI</sequence>
<accession>A0ACB8KF03</accession>
<organism evidence="1 2">
    <name type="scientific">Citrus sinensis</name>
    <name type="common">Sweet orange</name>
    <name type="synonym">Citrus aurantium var. sinensis</name>
    <dbReference type="NCBI Taxonomy" id="2711"/>
    <lineage>
        <taxon>Eukaryota</taxon>
        <taxon>Viridiplantae</taxon>
        <taxon>Streptophyta</taxon>
        <taxon>Embryophyta</taxon>
        <taxon>Tracheophyta</taxon>
        <taxon>Spermatophyta</taxon>
        <taxon>Magnoliopsida</taxon>
        <taxon>eudicotyledons</taxon>
        <taxon>Gunneridae</taxon>
        <taxon>Pentapetalae</taxon>
        <taxon>rosids</taxon>
        <taxon>malvids</taxon>
        <taxon>Sapindales</taxon>
        <taxon>Rutaceae</taxon>
        <taxon>Aurantioideae</taxon>
        <taxon>Citrus</taxon>
    </lineage>
</organism>
<reference evidence="2" key="1">
    <citation type="journal article" date="2023" name="Hortic. Res.">
        <title>A chromosome-level phased genome enabling allele-level studies in sweet orange: a case study on citrus Huanglongbing tolerance.</title>
        <authorList>
            <person name="Wu B."/>
            <person name="Yu Q."/>
            <person name="Deng Z."/>
            <person name="Duan Y."/>
            <person name="Luo F."/>
            <person name="Gmitter F. Jr."/>
        </authorList>
    </citation>
    <scope>NUCLEOTIDE SEQUENCE [LARGE SCALE GENOMIC DNA]</scope>
    <source>
        <strain evidence="2">cv. Valencia</strain>
    </source>
</reference>
<comment type="caution">
    <text evidence="1">The sequence shown here is derived from an EMBL/GenBank/DDBJ whole genome shotgun (WGS) entry which is preliminary data.</text>
</comment>
<evidence type="ECO:0000313" key="2">
    <source>
        <dbReference type="Proteomes" id="UP000829398"/>
    </source>
</evidence>
<keyword evidence="2" id="KW-1185">Reference proteome</keyword>
<dbReference type="Proteomes" id="UP000829398">
    <property type="component" value="Chromosome 5"/>
</dbReference>
<evidence type="ECO:0000313" key="1">
    <source>
        <dbReference type="EMBL" id="KAH9752975.1"/>
    </source>
</evidence>
<protein>
    <submittedName>
        <fullName evidence="1">Uncharacterized protein</fullName>
    </submittedName>
</protein>
<gene>
    <name evidence="1" type="ORF">KPL71_014915</name>
</gene>
<name>A0ACB8KF03_CITSI</name>